<reference evidence="3" key="2">
    <citation type="submission" date="2023-05" db="EMBL/GenBank/DDBJ databases">
        <authorList>
            <consortium name="Lawrence Berkeley National Laboratory"/>
            <person name="Steindorff A."/>
            <person name="Hensen N."/>
            <person name="Bonometti L."/>
            <person name="Westerberg I."/>
            <person name="Brannstrom I.O."/>
            <person name="Guillou S."/>
            <person name="Cros-Aarteil S."/>
            <person name="Calhoun S."/>
            <person name="Haridas S."/>
            <person name="Kuo A."/>
            <person name="Mondo S."/>
            <person name="Pangilinan J."/>
            <person name="Riley R."/>
            <person name="Labutti K."/>
            <person name="Andreopoulos B."/>
            <person name="Lipzen A."/>
            <person name="Chen C."/>
            <person name="Yanf M."/>
            <person name="Daum C."/>
            <person name="Ng V."/>
            <person name="Clum A."/>
            <person name="Ohm R."/>
            <person name="Martin F."/>
            <person name="Silar P."/>
            <person name="Natvig D."/>
            <person name="Lalanne C."/>
            <person name="Gautier V."/>
            <person name="Ament-Velasquez S.L."/>
            <person name="Kruys A."/>
            <person name="Hutchinson M.I."/>
            <person name="Powell A.J."/>
            <person name="Barry K."/>
            <person name="Miller A.N."/>
            <person name="Grigoriev I.V."/>
            <person name="Debuchy R."/>
            <person name="Gladieux P."/>
            <person name="Thoren M.H."/>
            <person name="Johannesson H."/>
        </authorList>
    </citation>
    <scope>NUCLEOTIDE SEQUENCE</scope>
    <source>
        <strain evidence="3">CBS 990.96</strain>
    </source>
</reference>
<evidence type="ECO:0000256" key="1">
    <source>
        <dbReference type="SAM" id="MobiDB-lite"/>
    </source>
</evidence>
<feature type="domain" description="Heterokaryon incompatibility" evidence="2">
    <location>
        <begin position="59"/>
        <end position="224"/>
    </location>
</feature>
<comment type="caution">
    <text evidence="3">The sequence shown here is derived from an EMBL/GenBank/DDBJ whole genome shotgun (WGS) entry which is preliminary data.</text>
</comment>
<dbReference type="Pfam" id="PF26639">
    <property type="entry name" value="Het-6_barrel"/>
    <property type="match status" value="1"/>
</dbReference>
<dbReference type="PANTHER" id="PTHR24148">
    <property type="entry name" value="ANKYRIN REPEAT DOMAIN-CONTAINING PROTEIN 39 HOMOLOG-RELATED"/>
    <property type="match status" value="1"/>
</dbReference>
<reference evidence="3" key="1">
    <citation type="journal article" date="2023" name="Mol. Phylogenet. Evol.">
        <title>Genome-scale phylogeny and comparative genomics of the fungal order Sordariales.</title>
        <authorList>
            <person name="Hensen N."/>
            <person name="Bonometti L."/>
            <person name="Westerberg I."/>
            <person name="Brannstrom I.O."/>
            <person name="Guillou S."/>
            <person name="Cros-Aarteil S."/>
            <person name="Calhoun S."/>
            <person name="Haridas S."/>
            <person name="Kuo A."/>
            <person name="Mondo S."/>
            <person name="Pangilinan J."/>
            <person name="Riley R."/>
            <person name="LaButti K."/>
            <person name="Andreopoulos B."/>
            <person name="Lipzen A."/>
            <person name="Chen C."/>
            <person name="Yan M."/>
            <person name="Daum C."/>
            <person name="Ng V."/>
            <person name="Clum A."/>
            <person name="Steindorff A."/>
            <person name="Ohm R.A."/>
            <person name="Martin F."/>
            <person name="Silar P."/>
            <person name="Natvig D.O."/>
            <person name="Lalanne C."/>
            <person name="Gautier V."/>
            <person name="Ament-Velasquez S.L."/>
            <person name="Kruys A."/>
            <person name="Hutchinson M.I."/>
            <person name="Powell A.J."/>
            <person name="Barry K."/>
            <person name="Miller A.N."/>
            <person name="Grigoriev I.V."/>
            <person name="Debuchy R."/>
            <person name="Gladieux P."/>
            <person name="Hiltunen Thoren M."/>
            <person name="Johannesson H."/>
        </authorList>
    </citation>
    <scope>NUCLEOTIDE SEQUENCE</scope>
    <source>
        <strain evidence="3">CBS 990.96</strain>
    </source>
</reference>
<evidence type="ECO:0000313" key="4">
    <source>
        <dbReference type="Proteomes" id="UP001301958"/>
    </source>
</evidence>
<protein>
    <submittedName>
        <fullName evidence="3">Heterokaryon incompatibility protein 6,OR allele</fullName>
    </submittedName>
</protein>
<dbReference type="Proteomes" id="UP001301958">
    <property type="component" value="Unassembled WGS sequence"/>
</dbReference>
<dbReference type="PANTHER" id="PTHR24148:SF64">
    <property type="entry name" value="HETEROKARYON INCOMPATIBILITY DOMAIN-CONTAINING PROTEIN"/>
    <property type="match status" value="1"/>
</dbReference>
<dbReference type="InterPro" id="IPR010730">
    <property type="entry name" value="HET"/>
</dbReference>
<keyword evidence="4" id="KW-1185">Reference proteome</keyword>
<evidence type="ECO:0000259" key="2">
    <source>
        <dbReference type="Pfam" id="PF06985"/>
    </source>
</evidence>
<dbReference type="AlphaFoldDB" id="A0AAN7H5D1"/>
<proteinExistence type="predicted"/>
<feature type="region of interest" description="Disordered" evidence="1">
    <location>
        <begin position="1"/>
        <end position="20"/>
    </location>
</feature>
<organism evidence="3 4">
    <name type="scientific">Podospora fimiseda</name>
    <dbReference type="NCBI Taxonomy" id="252190"/>
    <lineage>
        <taxon>Eukaryota</taxon>
        <taxon>Fungi</taxon>
        <taxon>Dikarya</taxon>
        <taxon>Ascomycota</taxon>
        <taxon>Pezizomycotina</taxon>
        <taxon>Sordariomycetes</taxon>
        <taxon>Sordariomycetidae</taxon>
        <taxon>Sordariales</taxon>
        <taxon>Podosporaceae</taxon>
        <taxon>Podospora</taxon>
    </lineage>
</organism>
<evidence type="ECO:0000313" key="3">
    <source>
        <dbReference type="EMBL" id="KAK4231677.1"/>
    </source>
</evidence>
<gene>
    <name evidence="3" type="ORF">QBC38DRAFT_380917</name>
</gene>
<accession>A0AAN7H5D1</accession>
<dbReference type="InterPro" id="IPR052895">
    <property type="entry name" value="HetReg/Transcr_Mod"/>
</dbReference>
<name>A0AAN7H5D1_9PEZI</name>
<dbReference type="EMBL" id="MU865291">
    <property type="protein sequence ID" value="KAK4231677.1"/>
    <property type="molecule type" value="Genomic_DNA"/>
</dbReference>
<dbReference type="Pfam" id="PF06985">
    <property type="entry name" value="HET"/>
    <property type="match status" value="1"/>
</dbReference>
<sequence length="666" mass="75629">MSESESEAPVLPPRRGPRGYEYTQLPPFTIRILNISGGSGNDPLICSLEPFPIEQVPSYEALSYCWGDQTEKHEILLDGFKFDVATNLHSALLRLRLHDKPRLLWVDAICINQNDVQERNVQVSFMRRVYQRAKCVLIWLGGPIIVKGEELWSIPPLIEAADLNLTRNDLPIRHGTKGWIRNVIIAEFLVGGDDLEDKQWNAVIQALIFLLQRPWFLRTWIIQEAALAKNATVVCGSHFVDWETFCRAVSYAIDLDYFAMTSPEIYSAIRNIYRARQQISSGQFIKPLDLLASFRIFQATDPRDKIFGILGLLNPSDLQKMHFKQPNYSMSLPDVYTQLAIDCLTLENNLDILSMAGESSFDSLPSWVPDWTFHQDGLKPLHPRFLSTLSFGNYRQLSPQSASCDTPLTFSISSDKKSLVLSGYIFDTITQVSQVLLRDYVHSDEHHPILHSQSEIFSSDDTFYFDPEVEAAIAVSQEWEEMCNTTVTSEPPQEVFFRTVHANNYPGGNITLTRQIFDIWHQPFRDAARLVALYREGLALAEERSSQGRRKLMTKGAKWLGKYVPEFGRFMKSWVKNVWPTTMQHKPTMLGLHRVMIKTEKGYVGLTGKGVEVGDKVGLFKGGRMPIVLRETEGKWRVVGGGDVYLHGVMAGEGWDEGLCGEMEIV</sequence>